<evidence type="ECO:0000313" key="3">
    <source>
        <dbReference type="Proteomes" id="UP000823388"/>
    </source>
</evidence>
<organism evidence="2 3">
    <name type="scientific">Panicum virgatum</name>
    <name type="common">Blackwell switchgrass</name>
    <dbReference type="NCBI Taxonomy" id="38727"/>
    <lineage>
        <taxon>Eukaryota</taxon>
        <taxon>Viridiplantae</taxon>
        <taxon>Streptophyta</taxon>
        <taxon>Embryophyta</taxon>
        <taxon>Tracheophyta</taxon>
        <taxon>Spermatophyta</taxon>
        <taxon>Magnoliopsida</taxon>
        <taxon>Liliopsida</taxon>
        <taxon>Poales</taxon>
        <taxon>Poaceae</taxon>
        <taxon>PACMAD clade</taxon>
        <taxon>Panicoideae</taxon>
        <taxon>Panicodae</taxon>
        <taxon>Paniceae</taxon>
        <taxon>Panicinae</taxon>
        <taxon>Panicum</taxon>
        <taxon>Panicum sect. Hiantes</taxon>
    </lineage>
</organism>
<keyword evidence="3" id="KW-1185">Reference proteome</keyword>
<sequence length="215" mass="24024">MAREVRNRRREAAAQGRGLGPTRRRKGRPATRKGLPCQGKVDPGPRRGGSTPTVGGRRPAAKEPGGRRLGIAEWEWRGKEERREGRTHDAGAGFGAAAGRHHRRSRAGGVGEGGGAAPRVTQEERPGGRAWNYRRLQNAGSCKRRIETRCGCFIYHQIEQQQYRLSGRVLSSPPIRRWEARPLLDQWYLEPAQVCHNFVDCHRLWAIRSVALASS</sequence>
<dbReference type="AlphaFoldDB" id="A0A8T0XP81"/>
<protein>
    <submittedName>
        <fullName evidence="2">Uncharacterized protein</fullName>
    </submittedName>
</protein>
<feature type="compositionally biased region" description="Basic residues" evidence="1">
    <location>
        <begin position="22"/>
        <end position="31"/>
    </location>
</feature>
<feature type="region of interest" description="Disordered" evidence="1">
    <location>
        <begin position="1"/>
        <end position="126"/>
    </location>
</feature>
<dbReference type="EMBL" id="CM029037">
    <property type="protein sequence ID" value="KAG2657249.1"/>
    <property type="molecule type" value="Genomic_DNA"/>
</dbReference>
<evidence type="ECO:0000256" key="1">
    <source>
        <dbReference type="SAM" id="MobiDB-lite"/>
    </source>
</evidence>
<gene>
    <name evidence="2" type="ORF">PVAP13_1KG185277</name>
</gene>
<name>A0A8T0XP81_PANVG</name>
<proteinExistence type="predicted"/>
<comment type="caution">
    <text evidence="2">The sequence shown here is derived from an EMBL/GenBank/DDBJ whole genome shotgun (WGS) entry which is preliminary data.</text>
</comment>
<accession>A0A8T0XP81</accession>
<evidence type="ECO:0000313" key="2">
    <source>
        <dbReference type="EMBL" id="KAG2657249.1"/>
    </source>
</evidence>
<dbReference type="Proteomes" id="UP000823388">
    <property type="component" value="Chromosome 1K"/>
</dbReference>
<feature type="compositionally biased region" description="Basic and acidic residues" evidence="1">
    <location>
        <begin position="74"/>
        <end position="89"/>
    </location>
</feature>
<reference evidence="2 3" key="1">
    <citation type="submission" date="2020-05" db="EMBL/GenBank/DDBJ databases">
        <title>WGS assembly of Panicum virgatum.</title>
        <authorList>
            <person name="Lovell J.T."/>
            <person name="Jenkins J."/>
            <person name="Shu S."/>
            <person name="Juenger T.E."/>
            <person name="Schmutz J."/>
        </authorList>
    </citation>
    <scope>NUCLEOTIDE SEQUENCE [LARGE SCALE GENOMIC DNA]</scope>
    <source>
        <strain evidence="3">cv. AP13</strain>
    </source>
</reference>